<evidence type="ECO:0000259" key="3">
    <source>
        <dbReference type="Pfam" id="PF02441"/>
    </source>
</evidence>
<dbReference type="EMBL" id="CAEZXH010000011">
    <property type="protein sequence ID" value="CAB4678134.1"/>
    <property type="molecule type" value="Genomic_DNA"/>
</dbReference>
<dbReference type="PANTHER" id="PTHR14359">
    <property type="entry name" value="HOMO-OLIGOMERIC FLAVIN CONTAINING CYS DECARBOXYLASE FAMILY"/>
    <property type="match status" value="1"/>
</dbReference>
<organism evidence="6">
    <name type="scientific">freshwater metagenome</name>
    <dbReference type="NCBI Taxonomy" id="449393"/>
    <lineage>
        <taxon>unclassified sequences</taxon>
        <taxon>metagenomes</taxon>
        <taxon>ecological metagenomes</taxon>
    </lineage>
</organism>
<dbReference type="Pfam" id="PF02441">
    <property type="entry name" value="Flavoprotein"/>
    <property type="match status" value="1"/>
</dbReference>
<dbReference type="EMBL" id="CAFBLI010000010">
    <property type="protein sequence ID" value="CAB4857353.1"/>
    <property type="molecule type" value="Genomic_DNA"/>
</dbReference>
<dbReference type="PANTHER" id="PTHR14359:SF6">
    <property type="entry name" value="PHOSPHOPANTOTHENOYLCYSTEINE DECARBOXYLASE"/>
    <property type="match status" value="1"/>
</dbReference>
<dbReference type="InterPro" id="IPR036551">
    <property type="entry name" value="Flavin_trans-like"/>
</dbReference>
<evidence type="ECO:0000256" key="2">
    <source>
        <dbReference type="ARBA" id="ARBA00023239"/>
    </source>
</evidence>
<evidence type="ECO:0000313" key="7">
    <source>
        <dbReference type="EMBL" id="CAB4774211.1"/>
    </source>
</evidence>
<dbReference type="GO" id="GO:0015937">
    <property type="term" value="P:coenzyme A biosynthetic process"/>
    <property type="evidence" value="ECO:0007669"/>
    <property type="project" value="InterPro"/>
</dbReference>
<dbReference type="InterPro" id="IPR007085">
    <property type="entry name" value="DNA/pantothenate-metab_flavo_C"/>
</dbReference>
<dbReference type="GO" id="GO:0004633">
    <property type="term" value="F:phosphopantothenoylcysteine decarboxylase activity"/>
    <property type="evidence" value="ECO:0007669"/>
    <property type="project" value="InterPro"/>
</dbReference>
<keyword evidence="1" id="KW-0210">Decarboxylase</keyword>
<dbReference type="SUPFAM" id="SSF52507">
    <property type="entry name" value="Homo-oligomeric flavin-containing Cys decarboxylases, HFCD"/>
    <property type="match status" value="1"/>
</dbReference>
<dbReference type="EMBL" id="CAEZUJ010000028">
    <property type="protein sequence ID" value="CAB4601428.1"/>
    <property type="molecule type" value="Genomic_DNA"/>
</dbReference>
<dbReference type="GO" id="GO:0015941">
    <property type="term" value="P:pantothenate catabolic process"/>
    <property type="evidence" value="ECO:0007669"/>
    <property type="project" value="InterPro"/>
</dbReference>
<dbReference type="SUPFAM" id="SSF102645">
    <property type="entry name" value="CoaB-like"/>
    <property type="match status" value="1"/>
</dbReference>
<feature type="domain" description="DNA/pantothenate metabolism flavoprotein C-terminal" evidence="4">
    <location>
        <begin position="184"/>
        <end position="395"/>
    </location>
</feature>
<dbReference type="EMBL" id="CAEZZS010000017">
    <property type="protein sequence ID" value="CAB4774211.1"/>
    <property type="molecule type" value="Genomic_DNA"/>
</dbReference>
<dbReference type="GO" id="GO:0004632">
    <property type="term" value="F:phosphopantothenate--cysteine ligase activity"/>
    <property type="evidence" value="ECO:0007669"/>
    <property type="project" value="InterPro"/>
</dbReference>
<gene>
    <name evidence="5" type="ORF">UFOPK1811_00825</name>
    <name evidence="6" type="ORF">UFOPK2360_00336</name>
    <name evidence="7" type="ORF">UFOPK2922_00545</name>
    <name evidence="8" type="ORF">UFOPK3306_00230</name>
</gene>
<evidence type="ECO:0000256" key="1">
    <source>
        <dbReference type="ARBA" id="ARBA00022793"/>
    </source>
</evidence>
<evidence type="ECO:0000259" key="4">
    <source>
        <dbReference type="Pfam" id="PF04127"/>
    </source>
</evidence>
<dbReference type="Gene3D" id="3.40.50.10300">
    <property type="entry name" value="CoaB-like"/>
    <property type="match status" value="1"/>
</dbReference>
<dbReference type="Pfam" id="PF04127">
    <property type="entry name" value="DFP"/>
    <property type="match status" value="1"/>
</dbReference>
<keyword evidence="2" id="KW-0456">Lyase</keyword>
<protein>
    <submittedName>
        <fullName evidence="6">Unannotated protein</fullName>
    </submittedName>
</protein>
<dbReference type="InterPro" id="IPR003382">
    <property type="entry name" value="Flavoprotein"/>
</dbReference>
<evidence type="ECO:0000313" key="5">
    <source>
        <dbReference type="EMBL" id="CAB4601428.1"/>
    </source>
</evidence>
<evidence type="ECO:0000313" key="8">
    <source>
        <dbReference type="EMBL" id="CAB4857353.1"/>
    </source>
</evidence>
<dbReference type="InterPro" id="IPR005252">
    <property type="entry name" value="CoaBC"/>
</dbReference>
<dbReference type="Gene3D" id="3.40.50.1950">
    <property type="entry name" value="Flavin prenyltransferase-like"/>
    <property type="match status" value="1"/>
</dbReference>
<dbReference type="GO" id="GO:0071513">
    <property type="term" value="C:phosphopantothenoylcysteine decarboxylase complex"/>
    <property type="evidence" value="ECO:0007669"/>
    <property type="project" value="TreeGrafter"/>
</dbReference>
<reference evidence="6" key="1">
    <citation type="submission" date="2020-05" db="EMBL/GenBank/DDBJ databases">
        <authorList>
            <person name="Chiriac C."/>
            <person name="Salcher M."/>
            <person name="Ghai R."/>
            <person name="Kavagutti S V."/>
        </authorList>
    </citation>
    <scope>NUCLEOTIDE SEQUENCE</scope>
</reference>
<proteinExistence type="inferred from homology"/>
<sequence>MRSPRKIILGVSGGIAAYKSAELLRRLQDRGFEITVIPTPASLNFVGVATWEGLSGNPVQSDLWQNISQVPHVNLAKNNDAILIAPATADLIAKLAMGRADDLLTTTVLSADVPKILVPAMHPNMWLNPATQANVKLLKERGFYILEPSVGPLTSGDTGIGRFPESFEIIDFFLTSIGSKSDLLGKKVLITAGGTREEIDPVRFIGNRSSGKQGYALANAAAARGATVVLISANVSLEDPIGVEVIKVNTALEMGDKLFELARDQDLIMMSAAVSDFRVADRSESKIKRDGSQLKLELIENPDLIATIALKDRPNRQNQTIMAFAAETSISIDQAKAKLLRKGVDLLFLNDVLNQDVFGSESNGGYLLDSAGVIAQLPYQSKDTLAEHLLDLVVKRLD</sequence>
<feature type="domain" description="Flavoprotein" evidence="3">
    <location>
        <begin position="6"/>
        <end position="165"/>
    </location>
</feature>
<dbReference type="HAMAP" id="MF_02225">
    <property type="entry name" value="CoaBC"/>
    <property type="match status" value="1"/>
</dbReference>
<evidence type="ECO:0000313" key="6">
    <source>
        <dbReference type="EMBL" id="CAB4678134.1"/>
    </source>
</evidence>
<dbReference type="GO" id="GO:0010181">
    <property type="term" value="F:FMN binding"/>
    <property type="evidence" value="ECO:0007669"/>
    <property type="project" value="InterPro"/>
</dbReference>
<dbReference type="AlphaFoldDB" id="A0A6J6MZM5"/>
<accession>A0A6J6MZM5</accession>
<dbReference type="NCBIfam" id="TIGR00521">
    <property type="entry name" value="coaBC_dfp"/>
    <property type="match status" value="1"/>
</dbReference>
<name>A0A6J6MZM5_9ZZZZ</name>
<dbReference type="InterPro" id="IPR035929">
    <property type="entry name" value="CoaB-like_sf"/>
</dbReference>